<comment type="subcellular location">
    <subcellularLocation>
        <location evidence="5 6">Cytoplasm</location>
    </subcellularLocation>
</comment>
<comment type="catalytic activity">
    <reaction evidence="5 6">
        <text>Exonucleolytic cleavage in either 5'- to 3'- or 3'- to 5'-direction to yield nucleoside 5'-phosphates.</text>
        <dbReference type="EC" id="3.1.11.6"/>
    </reaction>
</comment>
<dbReference type="Proteomes" id="UP001469365">
    <property type="component" value="Unassembled WGS sequence"/>
</dbReference>
<feature type="domain" description="Exonuclease VII large subunit C-terminal" evidence="7">
    <location>
        <begin position="125"/>
        <end position="441"/>
    </location>
</feature>
<protein>
    <recommendedName>
        <fullName evidence="5">Exodeoxyribonuclease 7 large subunit</fullName>
        <ecNumber evidence="5">3.1.11.6</ecNumber>
    </recommendedName>
    <alternativeName>
        <fullName evidence="5">Exodeoxyribonuclease VII large subunit</fullName>
        <shortName evidence="5">Exonuclease VII large subunit</shortName>
    </alternativeName>
</protein>
<organism evidence="9 10">
    <name type="scientific">Paenibacillus filicis</name>
    <dbReference type="NCBI Taxonomy" id="669464"/>
    <lineage>
        <taxon>Bacteria</taxon>
        <taxon>Bacillati</taxon>
        <taxon>Bacillota</taxon>
        <taxon>Bacilli</taxon>
        <taxon>Bacillales</taxon>
        <taxon>Paenibacillaceae</taxon>
        <taxon>Paenibacillus</taxon>
    </lineage>
</organism>
<evidence type="ECO:0000313" key="10">
    <source>
        <dbReference type="Proteomes" id="UP001469365"/>
    </source>
</evidence>
<reference evidence="9 10" key="1">
    <citation type="submission" date="2024-04" db="EMBL/GenBank/DDBJ databases">
        <title>draft genome sequnece of Paenibacillus filicis.</title>
        <authorList>
            <person name="Kim D.-U."/>
        </authorList>
    </citation>
    <scope>NUCLEOTIDE SEQUENCE [LARGE SCALE GENOMIC DNA]</scope>
    <source>
        <strain evidence="9 10">KACC14197</strain>
    </source>
</reference>
<evidence type="ECO:0000259" key="7">
    <source>
        <dbReference type="Pfam" id="PF02601"/>
    </source>
</evidence>
<dbReference type="RefSeq" id="WP_341414566.1">
    <property type="nucleotide sequence ID" value="NZ_JBBPCC010000002.1"/>
</dbReference>
<comment type="caution">
    <text evidence="9">The sequence shown here is derived from an EMBL/GenBank/DDBJ whole genome shotgun (WGS) entry which is preliminary data.</text>
</comment>
<keyword evidence="3 5" id="KW-0378">Hydrolase</keyword>
<dbReference type="GO" id="GO:0008855">
    <property type="term" value="F:exodeoxyribonuclease VII activity"/>
    <property type="evidence" value="ECO:0007669"/>
    <property type="project" value="UniProtKB-EC"/>
</dbReference>
<name>A0ABU9DF60_9BACL</name>
<keyword evidence="2 5" id="KW-0540">Nuclease</keyword>
<evidence type="ECO:0000256" key="6">
    <source>
        <dbReference type="RuleBase" id="RU004355"/>
    </source>
</evidence>
<gene>
    <name evidence="5 9" type="primary">xseA</name>
    <name evidence="9" type="ORF">WMW72_06300</name>
</gene>
<evidence type="ECO:0000256" key="2">
    <source>
        <dbReference type="ARBA" id="ARBA00022722"/>
    </source>
</evidence>
<dbReference type="PANTHER" id="PTHR30008">
    <property type="entry name" value="EXODEOXYRIBONUCLEASE 7 LARGE SUBUNIT"/>
    <property type="match status" value="1"/>
</dbReference>
<comment type="similarity">
    <text evidence="5 6">Belongs to the XseA family.</text>
</comment>
<dbReference type="EMBL" id="JBBPCC010000002">
    <property type="protein sequence ID" value="MEK8127524.1"/>
    <property type="molecule type" value="Genomic_DNA"/>
</dbReference>
<dbReference type="InterPro" id="IPR025824">
    <property type="entry name" value="OB-fold_nuc-bd_dom"/>
</dbReference>
<evidence type="ECO:0000256" key="1">
    <source>
        <dbReference type="ARBA" id="ARBA00022490"/>
    </source>
</evidence>
<comment type="subunit">
    <text evidence="5">Heterooligomer composed of large and small subunits.</text>
</comment>
<evidence type="ECO:0000256" key="3">
    <source>
        <dbReference type="ARBA" id="ARBA00022801"/>
    </source>
</evidence>
<dbReference type="PANTHER" id="PTHR30008:SF0">
    <property type="entry name" value="EXODEOXYRIBONUCLEASE 7 LARGE SUBUNIT"/>
    <property type="match status" value="1"/>
</dbReference>
<dbReference type="Pfam" id="PF13742">
    <property type="entry name" value="tRNA_anti_2"/>
    <property type="match status" value="1"/>
</dbReference>
<dbReference type="InterPro" id="IPR020579">
    <property type="entry name" value="Exonuc_VII_lsu_C"/>
</dbReference>
<dbReference type="Pfam" id="PF02601">
    <property type="entry name" value="Exonuc_VII_L"/>
    <property type="match status" value="1"/>
</dbReference>
<accession>A0ABU9DF60</accession>
<evidence type="ECO:0000313" key="9">
    <source>
        <dbReference type="EMBL" id="MEK8127524.1"/>
    </source>
</evidence>
<dbReference type="EC" id="3.1.11.6" evidence="5"/>
<evidence type="ECO:0000256" key="5">
    <source>
        <dbReference type="HAMAP-Rule" id="MF_00378"/>
    </source>
</evidence>
<evidence type="ECO:0000259" key="8">
    <source>
        <dbReference type="Pfam" id="PF13742"/>
    </source>
</evidence>
<dbReference type="HAMAP" id="MF_00378">
    <property type="entry name" value="Exonuc_7_L"/>
    <property type="match status" value="1"/>
</dbReference>
<sequence>MSQKQILSVKELNRFIKLKLENEDALQNVWVRGEISNFTHHSSGHMYFTLKDADSRLKSIMFASHNQRLAFIPREGTKVLACGNISVYERDGQYQFYATQMQPDGIGSLYLAFEQLKRKLESEGLFAPERKRAIPAFPRSIGVITSPTGAAVRDIIITLQRRYPSVPVLLYPVLVQGKQAGPSIVKAIEEMNRLNEVDVLIVGRGGGSLEELWAFNEEAVARAIHRSLLPVISAVGHETDFTIADFVADLRAATPTAAAELAVPHHLELAQRVAHLKQRLYGGLTSRLDQSRERLKRSERSPYLTNPRRQLMLQPAERLDRVREQLVYKMRERLGRSQEKLMRKDRQLAAFNPKEQIVYSRKRLDGASRLLRQSMQAALKGKQRDWLSSVRQLDALSPLKVMQRGYSLVYDEKEKQLIKSVQQVQLGDVLKLQLSDGKVDCHVWSMEEKPK</sequence>
<dbReference type="InterPro" id="IPR003753">
    <property type="entry name" value="Exonuc_VII_L"/>
</dbReference>
<proteinExistence type="inferred from homology"/>
<comment type="function">
    <text evidence="5">Bidirectionally degrades single-stranded DNA into large acid-insoluble oligonucleotides, which are then degraded further into small acid-soluble oligonucleotides.</text>
</comment>
<keyword evidence="4 5" id="KW-0269">Exonuclease</keyword>
<evidence type="ECO:0000256" key="4">
    <source>
        <dbReference type="ARBA" id="ARBA00022839"/>
    </source>
</evidence>
<dbReference type="CDD" id="cd04489">
    <property type="entry name" value="ExoVII_LU_OBF"/>
    <property type="match status" value="1"/>
</dbReference>
<dbReference type="NCBIfam" id="TIGR00237">
    <property type="entry name" value="xseA"/>
    <property type="match status" value="1"/>
</dbReference>
<keyword evidence="1 5" id="KW-0963">Cytoplasm</keyword>
<keyword evidence="10" id="KW-1185">Reference proteome</keyword>
<feature type="domain" description="OB-fold nucleic acid binding" evidence="8">
    <location>
        <begin position="7"/>
        <end position="102"/>
    </location>
</feature>